<accession>A0A366H8M9</accession>
<dbReference type="GO" id="GO:0110154">
    <property type="term" value="P:RNA decapping"/>
    <property type="evidence" value="ECO:0007669"/>
    <property type="project" value="TreeGrafter"/>
</dbReference>
<gene>
    <name evidence="2" type="ORF">DES53_11198</name>
</gene>
<evidence type="ECO:0000313" key="3">
    <source>
        <dbReference type="Proteomes" id="UP000253426"/>
    </source>
</evidence>
<dbReference type="GO" id="GO:0008803">
    <property type="term" value="F:bis(5'-nucleosyl)-tetraphosphatase (symmetrical) activity"/>
    <property type="evidence" value="ECO:0007669"/>
    <property type="project" value="TreeGrafter"/>
</dbReference>
<dbReference type="InterPro" id="IPR050126">
    <property type="entry name" value="Ap4A_hydrolase"/>
</dbReference>
<dbReference type="RefSeq" id="WP_113961031.1">
    <property type="nucleotide sequence ID" value="NZ_QNRR01000011.1"/>
</dbReference>
<dbReference type="InterPro" id="IPR029052">
    <property type="entry name" value="Metallo-depent_PP-like"/>
</dbReference>
<dbReference type="Gene3D" id="3.60.21.10">
    <property type="match status" value="1"/>
</dbReference>
<dbReference type="CDD" id="cd00144">
    <property type="entry name" value="MPP_PPP_family"/>
    <property type="match status" value="1"/>
</dbReference>
<reference evidence="2 3" key="1">
    <citation type="submission" date="2018-06" db="EMBL/GenBank/DDBJ databases">
        <title>Genomic Encyclopedia of Type Strains, Phase IV (KMG-IV): sequencing the most valuable type-strain genomes for metagenomic binning, comparative biology and taxonomic classification.</title>
        <authorList>
            <person name="Goeker M."/>
        </authorList>
    </citation>
    <scope>NUCLEOTIDE SEQUENCE [LARGE SCALE GENOMIC DNA]</scope>
    <source>
        <strain evidence="2 3">DSM 25532</strain>
    </source>
</reference>
<dbReference type="EMBL" id="QNRR01000011">
    <property type="protein sequence ID" value="RBP38580.1"/>
    <property type="molecule type" value="Genomic_DNA"/>
</dbReference>
<dbReference type="AlphaFoldDB" id="A0A366H8M9"/>
<dbReference type="SUPFAM" id="SSF56300">
    <property type="entry name" value="Metallo-dependent phosphatases"/>
    <property type="match status" value="1"/>
</dbReference>
<evidence type="ECO:0000313" key="2">
    <source>
        <dbReference type="EMBL" id="RBP38580.1"/>
    </source>
</evidence>
<keyword evidence="3" id="KW-1185">Reference proteome</keyword>
<organism evidence="2 3">
    <name type="scientific">Roseimicrobium gellanilyticum</name>
    <dbReference type="NCBI Taxonomy" id="748857"/>
    <lineage>
        <taxon>Bacteria</taxon>
        <taxon>Pseudomonadati</taxon>
        <taxon>Verrucomicrobiota</taxon>
        <taxon>Verrucomicrobiia</taxon>
        <taxon>Verrucomicrobiales</taxon>
        <taxon>Verrucomicrobiaceae</taxon>
        <taxon>Roseimicrobium</taxon>
    </lineage>
</organism>
<dbReference type="Pfam" id="PF00149">
    <property type="entry name" value="Metallophos"/>
    <property type="match status" value="1"/>
</dbReference>
<name>A0A366H8M9_9BACT</name>
<dbReference type="GO" id="GO:0005737">
    <property type="term" value="C:cytoplasm"/>
    <property type="evidence" value="ECO:0007669"/>
    <property type="project" value="TreeGrafter"/>
</dbReference>
<dbReference type="PANTHER" id="PTHR42850">
    <property type="entry name" value="METALLOPHOSPHOESTERASE"/>
    <property type="match status" value="1"/>
</dbReference>
<proteinExistence type="predicted"/>
<comment type="caution">
    <text evidence="2">The sequence shown here is derived from an EMBL/GenBank/DDBJ whole genome shotgun (WGS) entry which is preliminary data.</text>
</comment>
<evidence type="ECO:0000259" key="1">
    <source>
        <dbReference type="Pfam" id="PF00149"/>
    </source>
</evidence>
<dbReference type="Proteomes" id="UP000253426">
    <property type="component" value="Unassembled WGS sequence"/>
</dbReference>
<dbReference type="PANTHER" id="PTHR42850:SF4">
    <property type="entry name" value="ZINC-DEPENDENT ENDOPOLYPHOSPHATASE"/>
    <property type="match status" value="1"/>
</dbReference>
<feature type="domain" description="Calcineurin-like phosphoesterase" evidence="1">
    <location>
        <begin position="1"/>
        <end position="181"/>
    </location>
</feature>
<sequence length="233" mass="25869">MRTFAIGDIHGCLAAFEALLSIVPLSSEDALVTLGDYVDRGPDSCGVIERLMALRSTQVVQLITLRGNHEIMMLMAHRDEAIIRDWCDAGGDATIASYMGTKLAGIPDAHWDFLQKTLPYHETATHIYVHATVDPEAPMNEQQDHMLYWERYWNSGRHVSGKTLVCGHTPQRNGEPRDFGHGICIDTFAYGGQWLTCLEPATGQYWQANQKGEMREGMLGRPMTPAAVQAPLA</sequence>
<dbReference type="InterPro" id="IPR004843">
    <property type="entry name" value="Calcineurin-like_PHP"/>
</dbReference>
<dbReference type="GO" id="GO:0016791">
    <property type="term" value="F:phosphatase activity"/>
    <property type="evidence" value="ECO:0007669"/>
    <property type="project" value="TreeGrafter"/>
</dbReference>
<protein>
    <submittedName>
        <fullName evidence="2">Serine/threonine protein phosphatase 1</fullName>
    </submittedName>
</protein>
<dbReference type="OrthoDB" id="9779903at2"/>